<accession>E8QTP8</accession>
<dbReference type="KEGG" id="hes:HPSA_00225"/>
<dbReference type="AlphaFoldDB" id="E8QTP8"/>
<gene>
    <name evidence="1" type="ordered locus">HPSA_00225</name>
</gene>
<name>E8QTP8_HELPW</name>
<dbReference type="PROSITE" id="PS51257">
    <property type="entry name" value="PROKAR_LIPOPROTEIN"/>
    <property type="match status" value="1"/>
</dbReference>
<reference evidence="1 2" key="2">
    <citation type="journal article" date="2013" name="Genome Announc.">
        <title>Genome Sequences of Three hpAfrica2 Strains of Helicobacter pylori.</title>
        <authorList>
            <person name="Duncan S.S."/>
            <person name="Bertoli M.T."/>
            <person name="Kersulyte D."/>
            <person name="Valk P.L."/>
            <person name="Tamma S."/>
            <person name="Segal I."/>
            <person name="McClain M.S."/>
            <person name="Cover T.L."/>
            <person name="Berg D.E."/>
        </authorList>
    </citation>
    <scope>NUCLEOTIDE SEQUENCE [LARGE SCALE GENOMIC DNA]</scope>
    <source>
        <strain evidence="1 2">SouthAfrica7</strain>
    </source>
</reference>
<dbReference type="HOGENOM" id="CLU_3252493_0_0_7"/>
<protein>
    <recommendedName>
        <fullName evidence="3">Lipoprotein</fullName>
    </recommendedName>
</protein>
<dbReference type="PATRIC" id="fig|907239.3.peg.43"/>
<evidence type="ECO:0000313" key="1">
    <source>
        <dbReference type="EMBL" id="ADU84075.1"/>
    </source>
</evidence>
<reference evidence="2" key="1">
    <citation type="submission" date="2010-11" db="EMBL/GenBank/DDBJ databases">
        <title>Genome sequence of Helicobacter pylori strain SouthAfrica7.</title>
        <authorList>
            <person name="Kersulyte D."/>
            <person name="Segal I."/>
            <person name="Mistry R."/>
            <person name="Berg D.E."/>
        </authorList>
    </citation>
    <scope>NUCLEOTIDE SEQUENCE [LARGE SCALE GENOMIC DNA]</scope>
    <source>
        <strain evidence="2">SouthAfrica7</strain>
    </source>
</reference>
<dbReference type="Proteomes" id="UP000007467">
    <property type="component" value="Chromosome"/>
</dbReference>
<dbReference type="EMBL" id="CP002336">
    <property type="protein sequence ID" value="ADU84075.1"/>
    <property type="molecule type" value="Genomic_DNA"/>
</dbReference>
<proteinExistence type="predicted"/>
<sequence>MVGMVKRASLVLAIIFGLAVVLFGCKSNYAKKDKRENKREYN</sequence>
<organism evidence="1 2">
    <name type="scientific">Helicobacter pylori (strain SouthAfrica7)</name>
    <dbReference type="NCBI Taxonomy" id="907239"/>
    <lineage>
        <taxon>Bacteria</taxon>
        <taxon>Pseudomonadati</taxon>
        <taxon>Campylobacterota</taxon>
        <taxon>Epsilonproteobacteria</taxon>
        <taxon>Campylobacterales</taxon>
        <taxon>Helicobacteraceae</taxon>
        <taxon>Helicobacter</taxon>
    </lineage>
</organism>
<evidence type="ECO:0008006" key="3">
    <source>
        <dbReference type="Google" id="ProtNLM"/>
    </source>
</evidence>
<evidence type="ECO:0000313" key="2">
    <source>
        <dbReference type="Proteomes" id="UP000007467"/>
    </source>
</evidence>